<organism evidence="1 2">
    <name type="scientific">Rhabditophanes sp. KR3021</name>
    <dbReference type="NCBI Taxonomy" id="114890"/>
    <lineage>
        <taxon>Eukaryota</taxon>
        <taxon>Metazoa</taxon>
        <taxon>Ecdysozoa</taxon>
        <taxon>Nematoda</taxon>
        <taxon>Chromadorea</taxon>
        <taxon>Rhabditida</taxon>
        <taxon>Tylenchina</taxon>
        <taxon>Panagrolaimomorpha</taxon>
        <taxon>Strongyloidoidea</taxon>
        <taxon>Alloionematidae</taxon>
        <taxon>Rhabditophanes</taxon>
    </lineage>
</organism>
<reference evidence="2" key="1">
    <citation type="submission" date="2016-11" db="UniProtKB">
        <authorList>
            <consortium name="WormBaseParasite"/>
        </authorList>
    </citation>
    <scope>IDENTIFICATION</scope>
    <source>
        <strain evidence="2">KR3021</strain>
    </source>
</reference>
<sequence>MSCSVDNFLLKVKVDFEVVDVAGLQLQQGKMTLDVSQPPEPRQQKIDFGTIPSKDIDTAQPFTKTTFTPSAPEHESVVAIRRAICQRIQDGVLPFIDELTYKKISNTPLHNPSSSLYFRKMPENGNYPEWCLDAVKRSLLSNIPIPIEEAIKTPNLSNYASYHNVPLKSGIVCESEGADLLAQILTNQSYYFTNMPPSLPLGNGNVTEVVMNIDAETNAMHIKIYLRVPVGTKNKGKMIWDFVGPTSTQEKQEGLEGKCVNDAINPEIQEAQSSEEEFMIRELASIAHVFVDEMDKKYLKDDNSKGDFFPNAKRIEELEKRIETQSQTIIELRNQLTRVEKEKKELDVVGGEPETLHDNDFYINRSSKDIRDAKAQLKAKCVGESVASHNILNIEEMTGSNKAARNRSKVQLFGKEITADDILNIHELFTDYTSQIKRMRLDIVLMKERIVEMDGERTEMAKKYVANLDKLRTTRDEEKDRFDEELAASRKAHSADNIKNLKIIKLLEEEKKEMKIEVEDYTKDAKAYMIHQDNEKYKLRCQVDCYKMRLAESESFMTKANNLQNHLKSKNLELQKELDNLKIDSQLQFQTAEAINNIKVSQCRDTIELLSTNSSIKIKDLSKQLKEKEIEHQKEVGNYQRLLANSKAEMYHFLEEKVLLKEGTSNSCHKAPIEEANVDFVMSIYPVFKSIYDTEAAFNQNINLFKKMVCDSYVKHNGGTQFGNDIETEELVSEQFECLHVEGGEFFEEVNESVCTAIGVDELNGSVCTAIKTDELNDSVCTASGVHELNDPVCTAIGLDEKYSLKTAEEDNTSEVDEFLNFESLNLSCESFEVCEFEETSDVSSNDSFQSL</sequence>
<accession>A0AC35TLL9</accession>
<name>A0AC35TLL9_9BILA</name>
<dbReference type="Proteomes" id="UP000095286">
    <property type="component" value="Unplaced"/>
</dbReference>
<evidence type="ECO:0000313" key="2">
    <source>
        <dbReference type="WBParaSite" id="RSKR_0000195800.1"/>
    </source>
</evidence>
<proteinExistence type="predicted"/>
<evidence type="ECO:0000313" key="1">
    <source>
        <dbReference type="Proteomes" id="UP000095286"/>
    </source>
</evidence>
<dbReference type="WBParaSite" id="RSKR_0000195800.1">
    <property type="protein sequence ID" value="RSKR_0000195800.1"/>
    <property type="gene ID" value="RSKR_0000195800"/>
</dbReference>
<protein>
    <submittedName>
        <fullName evidence="2">DUF3668 domain-containing protein</fullName>
    </submittedName>
</protein>